<keyword evidence="2" id="KW-1185">Reference proteome</keyword>
<reference evidence="1 2" key="1">
    <citation type="submission" date="2019-10" db="EMBL/GenBank/DDBJ databases">
        <title>Whole genome shotgun sequence of Acrocarpospora corrugata NBRC 13972.</title>
        <authorList>
            <person name="Ichikawa N."/>
            <person name="Kimura A."/>
            <person name="Kitahashi Y."/>
            <person name="Komaki H."/>
            <person name="Oguchi A."/>
        </authorList>
    </citation>
    <scope>NUCLEOTIDE SEQUENCE [LARGE SCALE GENOMIC DNA]</scope>
    <source>
        <strain evidence="1 2">NBRC 13972</strain>
    </source>
</reference>
<sequence>MRISAGSPPEIGTDQNLLAILPSTSSMVCQTIEPAPTAYPDAYTPFGVAMSVISRDCRAVRS</sequence>
<proteinExistence type="predicted"/>
<name>A0A5M3VN04_9ACTN</name>
<evidence type="ECO:0000313" key="1">
    <source>
        <dbReference type="EMBL" id="GER98025.1"/>
    </source>
</evidence>
<evidence type="ECO:0000313" key="2">
    <source>
        <dbReference type="Proteomes" id="UP000334990"/>
    </source>
</evidence>
<organism evidence="1 2">
    <name type="scientific">Acrocarpospora corrugata</name>
    <dbReference type="NCBI Taxonomy" id="35763"/>
    <lineage>
        <taxon>Bacteria</taxon>
        <taxon>Bacillati</taxon>
        <taxon>Actinomycetota</taxon>
        <taxon>Actinomycetes</taxon>
        <taxon>Streptosporangiales</taxon>
        <taxon>Streptosporangiaceae</taxon>
        <taxon>Acrocarpospora</taxon>
    </lineage>
</organism>
<dbReference type="RefSeq" id="WP_155334484.1">
    <property type="nucleotide sequence ID" value="NZ_BAAABN010000006.1"/>
</dbReference>
<gene>
    <name evidence="1" type="ORF">Acor_00870</name>
</gene>
<accession>A0A5M3VN04</accession>
<protein>
    <submittedName>
        <fullName evidence="1">Uncharacterized protein</fullName>
    </submittedName>
</protein>
<dbReference type="AlphaFoldDB" id="A0A5M3VN04"/>
<dbReference type="EMBL" id="BLAD01000035">
    <property type="protein sequence ID" value="GER98025.1"/>
    <property type="molecule type" value="Genomic_DNA"/>
</dbReference>
<comment type="caution">
    <text evidence="1">The sequence shown here is derived from an EMBL/GenBank/DDBJ whole genome shotgun (WGS) entry which is preliminary data.</text>
</comment>
<dbReference type="Proteomes" id="UP000334990">
    <property type="component" value="Unassembled WGS sequence"/>
</dbReference>